<accession>A0A090Q1U2</accession>
<feature type="transmembrane region" description="Helical" evidence="1">
    <location>
        <begin position="154"/>
        <end position="175"/>
    </location>
</feature>
<organism evidence="2 3">
    <name type="scientific">Nonlabens tegetincola</name>
    <dbReference type="NCBI Taxonomy" id="323273"/>
    <lineage>
        <taxon>Bacteria</taxon>
        <taxon>Pseudomonadati</taxon>
        <taxon>Bacteroidota</taxon>
        <taxon>Flavobacteriia</taxon>
        <taxon>Flavobacteriales</taxon>
        <taxon>Flavobacteriaceae</taxon>
        <taxon>Nonlabens</taxon>
    </lineage>
</organism>
<evidence type="ECO:0000256" key="1">
    <source>
        <dbReference type="SAM" id="Phobius"/>
    </source>
</evidence>
<feature type="transmembrane region" description="Helical" evidence="1">
    <location>
        <begin position="115"/>
        <end position="134"/>
    </location>
</feature>
<evidence type="ECO:0000313" key="2">
    <source>
        <dbReference type="EMBL" id="GAK97024.1"/>
    </source>
</evidence>
<gene>
    <name evidence="2" type="ORF">JCM19294_530</name>
</gene>
<dbReference type="RefSeq" id="WP_042278593.1">
    <property type="nucleotide sequence ID" value="NZ_BBML01000004.1"/>
</dbReference>
<dbReference type="EMBL" id="BBML01000004">
    <property type="protein sequence ID" value="GAK97024.1"/>
    <property type="molecule type" value="Genomic_DNA"/>
</dbReference>
<dbReference type="Proteomes" id="UP000029221">
    <property type="component" value="Unassembled WGS sequence"/>
</dbReference>
<keyword evidence="3" id="KW-1185">Reference proteome</keyword>
<reference evidence="2" key="1">
    <citation type="journal article" date="2014" name="Genome Announc.">
        <title>Draft Genome Sequences of Marine Flavobacterium Nonlabens Strains NR17, NR24, NR27, NR32, NR33, and Ara13.</title>
        <authorList>
            <person name="Nakanishi M."/>
            <person name="Meirelles P."/>
            <person name="Suzuki R."/>
            <person name="Takatani N."/>
            <person name="Mino S."/>
            <person name="Suda W."/>
            <person name="Oshima K."/>
            <person name="Hattori M."/>
            <person name="Ohkuma M."/>
            <person name="Hosokawa M."/>
            <person name="Miyashita K."/>
            <person name="Thompson F.L."/>
            <person name="Niwa A."/>
            <person name="Sawabe T."/>
            <person name="Sawabe T."/>
        </authorList>
    </citation>
    <scope>NUCLEOTIDE SEQUENCE [LARGE SCALE GENOMIC DNA]</scope>
    <source>
        <strain evidence="2">JCM 19294</strain>
    </source>
</reference>
<dbReference type="AlphaFoldDB" id="A0A090Q1U2"/>
<protein>
    <submittedName>
        <fullName evidence="2">Uncharacterized protein</fullName>
    </submittedName>
</protein>
<feature type="transmembrane region" description="Helical" evidence="1">
    <location>
        <begin position="69"/>
        <end position="87"/>
    </location>
</feature>
<keyword evidence="1" id="KW-1133">Transmembrane helix</keyword>
<feature type="transmembrane region" description="Helical" evidence="1">
    <location>
        <begin position="6"/>
        <end position="24"/>
    </location>
</feature>
<feature type="transmembrane region" description="Helical" evidence="1">
    <location>
        <begin position="36"/>
        <end position="57"/>
    </location>
</feature>
<evidence type="ECO:0000313" key="3">
    <source>
        <dbReference type="Proteomes" id="UP000029221"/>
    </source>
</evidence>
<keyword evidence="1" id="KW-0812">Transmembrane</keyword>
<keyword evidence="1" id="KW-0472">Membrane</keyword>
<comment type="caution">
    <text evidence="2">The sequence shown here is derived from an EMBL/GenBank/DDBJ whole genome shotgun (WGS) entry which is preliminary data.</text>
</comment>
<name>A0A090Q1U2_9FLAO</name>
<proteinExistence type="predicted"/>
<sequence>MFEINTIQFSILLFAFSVWLLVVIKKGFRSLYTLYYFLNLTIFLGPILYYKIGFIAYYTVVSDNSISEFIYIGITIAILNILFVKTIGKSSNSLSSKAIQELAITYRPNQLINNYFNFIILFCIVYIVLFFKSLPLYKLILTGEIGERLDLTGAIPFYITVSSIFMILVPFSFFLF</sequence>